<reference evidence="2" key="1">
    <citation type="journal article" date="2022" name="bioRxiv">
        <title>Sequencing and chromosome-scale assembly of the giantPleurodeles waltlgenome.</title>
        <authorList>
            <person name="Brown T."/>
            <person name="Elewa A."/>
            <person name="Iarovenko S."/>
            <person name="Subramanian E."/>
            <person name="Araus A.J."/>
            <person name="Petzold A."/>
            <person name="Susuki M."/>
            <person name="Suzuki K.-i.T."/>
            <person name="Hayashi T."/>
            <person name="Toyoda A."/>
            <person name="Oliveira C."/>
            <person name="Osipova E."/>
            <person name="Leigh N.D."/>
            <person name="Simon A."/>
            <person name="Yun M.H."/>
        </authorList>
    </citation>
    <scope>NUCLEOTIDE SEQUENCE</scope>
    <source>
        <strain evidence="2">20211129_DDA</strain>
        <tissue evidence="2">Liver</tissue>
    </source>
</reference>
<feature type="compositionally biased region" description="Basic and acidic residues" evidence="1">
    <location>
        <begin position="57"/>
        <end position="67"/>
    </location>
</feature>
<sequence>MIAAWEQIGAFARVRPRRAPCGPEHTAAAAPSGSSVEAAHQIKQQQKQRGSYRHHERSSARDGEHRGLCPVLKGSTGDACKKIVCHALSKYTIVTGAIVFVLA</sequence>
<gene>
    <name evidence="2" type="ORF">NDU88_003895</name>
</gene>
<evidence type="ECO:0000256" key="1">
    <source>
        <dbReference type="SAM" id="MobiDB-lite"/>
    </source>
</evidence>
<dbReference type="Proteomes" id="UP001066276">
    <property type="component" value="Chromosome 4_2"/>
</dbReference>
<feature type="region of interest" description="Disordered" evidence="1">
    <location>
        <begin position="19"/>
        <end position="68"/>
    </location>
</feature>
<accession>A0AAV7SH83</accession>
<keyword evidence="3" id="KW-1185">Reference proteome</keyword>
<protein>
    <submittedName>
        <fullName evidence="2">Uncharacterized protein</fullName>
    </submittedName>
</protein>
<comment type="caution">
    <text evidence="2">The sequence shown here is derived from an EMBL/GenBank/DDBJ whole genome shotgun (WGS) entry which is preliminary data.</text>
</comment>
<evidence type="ECO:0000313" key="3">
    <source>
        <dbReference type="Proteomes" id="UP001066276"/>
    </source>
</evidence>
<dbReference type="AlphaFoldDB" id="A0AAV7SH83"/>
<organism evidence="2 3">
    <name type="scientific">Pleurodeles waltl</name>
    <name type="common">Iberian ribbed newt</name>
    <dbReference type="NCBI Taxonomy" id="8319"/>
    <lineage>
        <taxon>Eukaryota</taxon>
        <taxon>Metazoa</taxon>
        <taxon>Chordata</taxon>
        <taxon>Craniata</taxon>
        <taxon>Vertebrata</taxon>
        <taxon>Euteleostomi</taxon>
        <taxon>Amphibia</taxon>
        <taxon>Batrachia</taxon>
        <taxon>Caudata</taxon>
        <taxon>Salamandroidea</taxon>
        <taxon>Salamandridae</taxon>
        <taxon>Pleurodelinae</taxon>
        <taxon>Pleurodeles</taxon>
    </lineage>
</organism>
<proteinExistence type="predicted"/>
<dbReference type="EMBL" id="JANPWB010000008">
    <property type="protein sequence ID" value="KAJ1163437.1"/>
    <property type="molecule type" value="Genomic_DNA"/>
</dbReference>
<name>A0AAV7SH83_PLEWA</name>
<evidence type="ECO:0000313" key="2">
    <source>
        <dbReference type="EMBL" id="KAJ1163437.1"/>
    </source>
</evidence>